<keyword evidence="5 7" id="KW-0460">Magnesium</keyword>
<dbReference type="RefSeq" id="WP_354143543.1">
    <property type="nucleotide sequence ID" value="NZ_JAZDQV010000001.1"/>
</dbReference>
<dbReference type="Pfam" id="PF01725">
    <property type="entry name" value="Ham1p_like"/>
    <property type="match status" value="1"/>
</dbReference>
<feature type="active site" description="Proton acceptor" evidence="7">
    <location>
        <position position="75"/>
    </location>
</feature>
<comment type="catalytic activity">
    <reaction evidence="7">
        <text>ITP + H2O = IMP + diphosphate + H(+)</text>
        <dbReference type="Rhea" id="RHEA:29399"/>
        <dbReference type="ChEBI" id="CHEBI:15377"/>
        <dbReference type="ChEBI" id="CHEBI:15378"/>
        <dbReference type="ChEBI" id="CHEBI:33019"/>
        <dbReference type="ChEBI" id="CHEBI:58053"/>
        <dbReference type="ChEBI" id="CHEBI:61402"/>
        <dbReference type="EC" id="3.6.1.66"/>
    </reaction>
</comment>
<evidence type="ECO:0000313" key="9">
    <source>
        <dbReference type="EMBL" id="MEE1876441.1"/>
    </source>
</evidence>
<evidence type="ECO:0000256" key="3">
    <source>
        <dbReference type="ARBA" id="ARBA00022741"/>
    </source>
</evidence>
<dbReference type="Gene3D" id="3.90.950.10">
    <property type="match status" value="1"/>
</dbReference>
<gene>
    <name evidence="9" type="primary">rdgB</name>
    <name evidence="9" type="ORF">VRS74_01920</name>
</gene>
<dbReference type="InterPro" id="IPR020922">
    <property type="entry name" value="dITP/XTP_pyrophosphatase"/>
</dbReference>
<evidence type="ECO:0000256" key="2">
    <source>
        <dbReference type="ARBA" id="ARBA00022723"/>
    </source>
</evidence>
<comment type="subunit">
    <text evidence="7">Homodimer.</text>
</comment>
<keyword evidence="3 7" id="KW-0547">Nucleotide-binding</keyword>
<dbReference type="CDD" id="cd00515">
    <property type="entry name" value="HAM1"/>
    <property type="match status" value="1"/>
</dbReference>
<evidence type="ECO:0000256" key="1">
    <source>
        <dbReference type="ARBA" id="ARBA00008023"/>
    </source>
</evidence>
<evidence type="ECO:0000256" key="5">
    <source>
        <dbReference type="ARBA" id="ARBA00022842"/>
    </source>
</evidence>
<dbReference type="EMBL" id="JAZDQV010000001">
    <property type="protein sequence ID" value="MEE1876441.1"/>
    <property type="molecule type" value="Genomic_DNA"/>
</dbReference>
<keyword evidence="10" id="KW-1185">Reference proteome</keyword>
<dbReference type="PANTHER" id="PTHR11067">
    <property type="entry name" value="INOSINE TRIPHOSPHATE PYROPHOSPHATASE/HAM1 PROTEIN"/>
    <property type="match status" value="1"/>
</dbReference>
<dbReference type="SUPFAM" id="SSF52972">
    <property type="entry name" value="ITPase-like"/>
    <property type="match status" value="1"/>
</dbReference>
<evidence type="ECO:0000256" key="8">
    <source>
        <dbReference type="RuleBase" id="RU003781"/>
    </source>
</evidence>
<feature type="binding site" evidence="7">
    <location>
        <position position="76"/>
    </location>
    <ligand>
        <name>substrate</name>
    </ligand>
</feature>
<comment type="caution">
    <text evidence="7">Lacks conserved residue(s) required for the propagation of feature annotation.</text>
</comment>
<evidence type="ECO:0000256" key="6">
    <source>
        <dbReference type="ARBA" id="ARBA00023080"/>
    </source>
</evidence>
<keyword evidence="6 7" id="KW-0546">Nucleotide metabolism</keyword>
<feature type="binding site" evidence="7">
    <location>
        <begin position="14"/>
        <end position="19"/>
    </location>
    <ligand>
        <name>substrate</name>
    </ligand>
</feature>
<evidence type="ECO:0000256" key="4">
    <source>
        <dbReference type="ARBA" id="ARBA00022801"/>
    </source>
</evidence>
<dbReference type="InterPro" id="IPR002637">
    <property type="entry name" value="RdgB/HAM1"/>
</dbReference>
<organism evidence="9 10">
    <name type="scientific">Altererythrobacter litoralis</name>
    <dbReference type="NCBI Taxonomy" id="3113904"/>
    <lineage>
        <taxon>Bacteria</taxon>
        <taxon>Pseudomonadati</taxon>
        <taxon>Pseudomonadota</taxon>
        <taxon>Alphaproteobacteria</taxon>
        <taxon>Sphingomonadales</taxon>
        <taxon>Erythrobacteraceae</taxon>
        <taxon>Altererythrobacter</taxon>
    </lineage>
</organism>
<protein>
    <recommendedName>
        <fullName evidence="7">dITP/XTP pyrophosphatase</fullName>
        <ecNumber evidence="7">3.6.1.66</ecNumber>
    </recommendedName>
    <alternativeName>
        <fullName evidence="7">Non-canonical purine NTP pyrophosphatase</fullName>
    </alternativeName>
    <alternativeName>
        <fullName evidence="7">Non-standard purine NTP pyrophosphatase</fullName>
    </alternativeName>
    <alternativeName>
        <fullName evidence="7">Nucleoside-triphosphate diphosphatase</fullName>
    </alternativeName>
    <alternativeName>
        <fullName evidence="7">Nucleoside-triphosphate pyrophosphatase</fullName>
        <shortName evidence="7">NTPase</shortName>
    </alternativeName>
</protein>
<comment type="similarity">
    <text evidence="1 7 8">Belongs to the HAM1 NTPase family.</text>
</comment>
<dbReference type="NCBIfam" id="TIGR00042">
    <property type="entry name" value="RdgB/HAM1 family non-canonical purine NTP pyrophosphatase"/>
    <property type="match status" value="1"/>
</dbReference>
<reference evidence="9 10" key="1">
    <citation type="submission" date="2024-01" db="EMBL/GenBank/DDBJ databases">
        <title>The genome sequence of Erythrobacteraceae sp. strain 1XM1-14.</title>
        <authorList>
            <person name="Liu Y."/>
        </authorList>
    </citation>
    <scope>NUCLEOTIDE SEQUENCE [LARGE SCALE GENOMIC DNA]</scope>
    <source>
        <strain evidence="9 10">1XM1-14</strain>
    </source>
</reference>
<feature type="binding site" evidence="7">
    <location>
        <position position="189"/>
    </location>
    <ligand>
        <name>substrate</name>
    </ligand>
</feature>
<dbReference type="InterPro" id="IPR029001">
    <property type="entry name" value="ITPase-like_fam"/>
</dbReference>
<comment type="caution">
    <text evidence="9">The sequence shown here is derived from an EMBL/GenBank/DDBJ whole genome shotgun (WGS) entry which is preliminary data.</text>
</comment>
<dbReference type="Proteomes" id="UP001343492">
    <property type="component" value="Unassembled WGS sequence"/>
</dbReference>
<feature type="binding site" evidence="7">
    <location>
        <begin position="166"/>
        <end position="169"/>
    </location>
    <ligand>
        <name>substrate</name>
    </ligand>
</feature>
<keyword evidence="2 7" id="KW-0479">Metal-binding</keyword>
<comment type="catalytic activity">
    <reaction evidence="7">
        <text>dITP + H2O = dIMP + diphosphate + H(+)</text>
        <dbReference type="Rhea" id="RHEA:28342"/>
        <dbReference type="ChEBI" id="CHEBI:15377"/>
        <dbReference type="ChEBI" id="CHEBI:15378"/>
        <dbReference type="ChEBI" id="CHEBI:33019"/>
        <dbReference type="ChEBI" id="CHEBI:61194"/>
        <dbReference type="ChEBI" id="CHEBI:61382"/>
        <dbReference type="EC" id="3.6.1.66"/>
    </reaction>
</comment>
<keyword evidence="4 7" id="KW-0378">Hydrolase</keyword>
<evidence type="ECO:0000313" key="10">
    <source>
        <dbReference type="Proteomes" id="UP001343492"/>
    </source>
</evidence>
<dbReference type="PANTHER" id="PTHR11067:SF9">
    <property type="entry name" value="INOSINE TRIPHOSPHATE PYROPHOSPHATASE"/>
    <property type="match status" value="1"/>
</dbReference>
<name>A0ABU7GBS8_9SPHN</name>
<comment type="function">
    <text evidence="7">Pyrophosphatase that catalyzes the hydrolysis of nucleoside triphosphates to their monophosphate derivatives, with a high preference for the non-canonical purine nucleotides XTP (xanthosine triphosphate), dITP (deoxyinosine triphosphate) and ITP. Seems to function as a house-cleaning enzyme that removes non-canonical purine nucleotides from the nucleotide pool, thus preventing their incorporation into DNA/RNA and avoiding chromosomal lesions.</text>
</comment>
<sequence length="209" mass="21943">MTRKLGGGSLVIATHNAGKLKEISALLAPYGVKCLSAGSLGLPEPPETGTSFVQNAMIKARAAAEASGLAALADDSGLSVDALGGRPGVYTADWAERQWFEGEPGRDWYMAMGKVEGMLQHLGPDVDRSAAFHCVLAIAWPDGEHAVYEGACTGSLTWPPRGTLGFGYDPVFVPTGGAQTFAEIDPERKHAISHRADAFTKLVADQFGA</sequence>
<accession>A0ABU7GBS8</accession>
<proteinExistence type="inferred from homology"/>
<dbReference type="HAMAP" id="MF_01405">
    <property type="entry name" value="Non_canon_purine_NTPase"/>
    <property type="match status" value="1"/>
</dbReference>
<feature type="binding site" evidence="7">
    <location>
        <position position="75"/>
    </location>
    <ligand>
        <name>Mg(2+)</name>
        <dbReference type="ChEBI" id="CHEBI:18420"/>
    </ligand>
</feature>
<comment type="cofactor">
    <cofactor evidence="7">
        <name>Mg(2+)</name>
        <dbReference type="ChEBI" id="CHEBI:18420"/>
    </cofactor>
    <text evidence="7">Binds 1 Mg(2+) ion per subunit.</text>
</comment>
<comment type="catalytic activity">
    <reaction evidence="7">
        <text>XTP + H2O = XMP + diphosphate + H(+)</text>
        <dbReference type="Rhea" id="RHEA:28610"/>
        <dbReference type="ChEBI" id="CHEBI:15377"/>
        <dbReference type="ChEBI" id="CHEBI:15378"/>
        <dbReference type="ChEBI" id="CHEBI:33019"/>
        <dbReference type="ChEBI" id="CHEBI:57464"/>
        <dbReference type="ChEBI" id="CHEBI:61314"/>
        <dbReference type="EC" id="3.6.1.66"/>
    </reaction>
</comment>
<feature type="binding site" evidence="7">
    <location>
        <begin position="194"/>
        <end position="195"/>
    </location>
    <ligand>
        <name>substrate</name>
    </ligand>
</feature>
<evidence type="ECO:0000256" key="7">
    <source>
        <dbReference type="HAMAP-Rule" id="MF_01405"/>
    </source>
</evidence>
<dbReference type="EC" id="3.6.1.66" evidence="7"/>